<dbReference type="Proteomes" id="UP000245469">
    <property type="component" value="Unassembled WGS sequence"/>
</dbReference>
<dbReference type="PANTHER" id="PTHR43240">
    <property type="entry name" value="1,4-DIHYDROXY-2-NAPHTHOYL-COA THIOESTERASE 1"/>
    <property type="match status" value="1"/>
</dbReference>
<dbReference type="NCBIfam" id="TIGR00369">
    <property type="entry name" value="unchar_dom_1"/>
    <property type="match status" value="1"/>
</dbReference>
<dbReference type="Gene3D" id="3.10.129.10">
    <property type="entry name" value="Hotdog Thioesterase"/>
    <property type="match status" value="1"/>
</dbReference>
<comment type="caution">
    <text evidence="5">The sequence shown here is derived from an EMBL/GenBank/DDBJ whole genome shotgun (WGS) entry which is preliminary data.</text>
</comment>
<keyword evidence="2" id="KW-0378">Hydrolase</keyword>
<dbReference type="InterPro" id="IPR029069">
    <property type="entry name" value="HotDog_dom_sf"/>
</dbReference>
<dbReference type="AlphaFoldDB" id="A0A316A0A2"/>
<comment type="similarity">
    <text evidence="1">Belongs to the thioesterase PaaI family.</text>
</comment>
<proteinExistence type="inferred from homology"/>
<dbReference type="GO" id="GO:0061522">
    <property type="term" value="F:1,4-dihydroxy-2-naphthoyl-CoA thioesterase activity"/>
    <property type="evidence" value="ECO:0007669"/>
    <property type="project" value="TreeGrafter"/>
</dbReference>
<reference evidence="5 6" key="1">
    <citation type="submission" date="2018-03" db="EMBL/GenBank/DDBJ databases">
        <title>Genomic Encyclopedia of Archaeal and Bacterial Type Strains, Phase II (KMG-II): from individual species to whole genera.</title>
        <authorList>
            <person name="Goeker M."/>
        </authorList>
    </citation>
    <scope>NUCLEOTIDE SEQUENCE [LARGE SCALE GENOMIC DNA]</scope>
    <source>
        <strain evidence="5 6">DSM 44889</strain>
    </source>
</reference>
<feature type="domain" description="Thioesterase" evidence="4">
    <location>
        <begin position="89"/>
        <end position="166"/>
    </location>
</feature>
<evidence type="ECO:0000313" key="6">
    <source>
        <dbReference type="Proteomes" id="UP000245469"/>
    </source>
</evidence>
<accession>A0A316A0A2</accession>
<evidence type="ECO:0000259" key="4">
    <source>
        <dbReference type="Pfam" id="PF03061"/>
    </source>
</evidence>
<evidence type="ECO:0000313" key="5">
    <source>
        <dbReference type="EMBL" id="PWJ50628.1"/>
    </source>
</evidence>
<name>A0A316A0A2_9ACTN</name>
<keyword evidence="6" id="KW-1185">Reference proteome</keyword>
<dbReference type="EMBL" id="QGDQ01000022">
    <property type="protein sequence ID" value="PWJ50628.1"/>
    <property type="molecule type" value="Genomic_DNA"/>
</dbReference>
<dbReference type="CDD" id="cd03443">
    <property type="entry name" value="PaaI_thioesterase"/>
    <property type="match status" value="1"/>
</dbReference>
<dbReference type="GO" id="GO:0005829">
    <property type="term" value="C:cytosol"/>
    <property type="evidence" value="ECO:0007669"/>
    <property type="project" value="TreeGrafter"/>
</dbReference>
<gene>
    <name evidence="5" type="ORF">BXY45_1223</name>
</gene>
<dbReference type="InterPro" id="IPR003736">
    <property type="entry name" value="PAAI_dom"/>
</dbReference>
<sequence>MSSLVALLVVVTSASLGGVSDSPTIPADLPDRPHGDPSTELAANPVLRTDNPVLRTAGTLIERMGIELDLSDPARPSGTMPVDGNTQPYGLLHGGASVVLAETLGSVAAALAAGPGRIALGVDINATHHRAVPGGVVTGRAEPLHVGRTVASYEVVVTDERGRRVCTSRITCQLRDAPTG</sequence>
<evidence type="ECO:0000256" key="1">
    <source>
        <dbReference type="ARBA" id="ARBA00008324"/>
    </source>
</evidence>
<dbReference type="SUPFAM" id="SSF54637">
    <property type="entry name" value="Thioesterase/thiol ester dehydrase-isomerase"/>
    <property type="match status" value="1"/>
</dbReference>
<organism evidence="5 6">
    <name type="scientific">Quadrisphaera granulorum</name>
    <dbReference type="NCBI Taxonomy" id="317664"/>
    <lineage>
        <taxon>Bacteria</taxon>
        <taxon>Bacillati</taxon>
        <taxon>Actinomycetota</taxon>
        <taxon>Actinomycetes</taxon>
        <taxon>Kineosporiales</taxon>
        <taxon>Kineosporiaceae</taxon>
        <taxon>Quadrisphaera</taxon>
    </lineage>
</organism>
<evidence type="ECO:0000256" key="2">
    <source>
        <dbReference type="ARBA" id="ARBA00022801"/>
    </source>
</evidence>
<dbReference type="PANTHER" id="PTHR43240:SF5">
    <property type="entry name" value="1,4-DIHYDROXY-2-NAPHTHOYL-COA THIOESTERASE 1"/>
    <property type="match status" value="1"/>
</dbReference>
<protein>
    <submittedName>
        <fullName evidence="5">Uncharacterized protein (TIGR00369 family)</fullName>
    </submittedName>
</protein>
<dbReference type="Pfam" id="PF03061">
    <property type="entry name" value="4HBT"/>
    <property type="match status" value="1"/>
</dbReference>
<evidence type="ECO:0000256" key="3">
    <source>
        <dbReference type="SAM" id="MobiDB-lite"/>
    </source>
</evidence>
<dbReference type="InterPro" id="IPR006683">
    <property type="entry name" value="Thioestr_dom"/>
</dbReference>
<feature type="region of interest" description="Disordered" evidence="3">
    <location>
        <begin position="20"/>
        <end position="42"/>
    </location>
</feature>